<keyword evidence="8" id="KW-1185">Reference proteome</keyword>
<name>A0ABQ4S9P9_9HYPH</name>
<dbReference type="Proteomes" id="UP001055153">
    <property type="component" value="Unassembled WGS sequence"/>
</dbReference>
<dbReference type="HAMAP" id="MF_00265">
    <property type="entry name" value="VapC_Nob1"/>
    <property type="match status" value="1"/>
</dbReference>
<keyword evidence="5" id="KW-0800">Toxin</keyword>
<keyword evidence="2 5" id="KW-0540">Nuclease</keyword>
<evidence type="ECO:0000256" key="5">
    <source>
        <dbReference type="HAMAP-Rule" id="MF_00265"/>
    </source>
</evidence>
<dbReference type="RefSeq" id="WP_238233541.1">
    <property type="nucleotide sequence ID" value="NZ_BPQQ01000004.1"/>
</dbReference>
<dbReference type="InterPro" id="IPR022907">
    <property type="entry name" value="VapC_family"/>
</dbReference>
<organism evidence="7 8">
    <name type="scientific">Methylobacterium isbiliense</name>
    <dbReference type="NCBI Taxonomy" id="315478"/>
    <lineage>
        <taxon>Bacteria</taxon>
        <taxon>Pseudomonadati</taxon>
        <taxon>Pseudomonadota</taxon>
        <taxon>Alphaproteobacteria</taxon>
        <taxon>Hyphomicrobiales</taxon>
        <taxon>Methylobacteriaceae</taxon>
        <taxon>Methylobacterium</taxon>
    </lineage>
</organism>
<feature type="domain" description="PIN" evidence="6">
    <location>
        <begin position="4"/>
        <end position="131"/>
    </location>
</feature>
<keyword evidence="7" id="KW-0255">Endonuclease</keyword>
<dbReference type="InterPro" id="IPR002716">
    <property type="entry name" value="PIN_dom"/>
</dbReference>
<evidence type="ECO:0000256" key="2">
    <source>
        <dbReference type="ARBA" id="ARBA00022722"/>
    </source>
</evidence>
<feature type="binding site" evidence="5">
    <location>
        <position position="7"/>
    </location>
    <ligand>
        <name>Mg(2+)</name>
        <dbReference type="ChEBI" id="CHEBI:18420"/>
    </ligand>
</feature>
<keyword evidence="5" id="KW-0460">Magnesium</keyword>
<dbReference type="GO" id="GO:0004519">
    <property type="term" value="F:endonuclease activity"/>
    <property type="evidence" value="ECO:0007669"/>
    <property type="project" value="UniProtKB-KW"/>
</dbReference>
<proteinExistence type="inferred from homology"/>
<comment type="cofactor">
    <cofactor evidence="5">
        <name>Mg(2+)</name>
        <dbReference type="ChEBI" id="CHEBI:18420"/>
    </cofactor>
</comment>
<dbReference type="SUPFAM" id="SSF88723">
    <property type="entry name" value="PIN domain-like"/>
    <property type="match status" value="1"/>
</dbReference>
<feature type="binding site" evidence="5">
    <location>
        <position position="106"/>
    </location>
    <ligand>
        <name>Mg(2+)</name>
        <dbReference type="ChEBI" id="CHEBI:18420"/>
    </ligand>
</feature>
<sequence>MSRVYLDTNLLLPLFLGEAESRRIEAWLGDPAIVPVISDLVVLKFSAVMSRLVREGRATPEKARATIRLFGRWHEARGRPIAITRRLFTLARGFVEQPALGVRGPDALHLALVHATGLPFATFDTRLGRAAATLGLTVVVPPPL</sequence>
<dbReference type="CDD" id="cd09874">
    <property type="entry name" value="PIN_MT3492-like"/>
    <property type="match status" value="1"/>
</dbReference>
<keyword evidence="3 5" id="KW-0479">Metal-binding</keyword>
<dbReference type="InterPro" id="IPR029060">
    <property type="entry name" value="PIN-like_dom_sf"/>
</dbReference>
<dbReference type="Gene3D" id="3.40.50.1010">
    <property type="entry name" value="5'-nuclease"/>
    <property type="match status" value="1"/>
</dbReference>
<reference evidence="7" key="2">
    <citation type="submission" date="2021-08" db="EMBL/GenBank/DDBJ databases">
        <authorList>
            <person name="Tani A."/>
            <person name="Ola A."/>
            <person name="Ogura Y."/>
            <person name="Katsura K."/>
            <person name="Hayashi T."/>
        </authorList>
    </citation>
    <scope>NUCLEOTIDE SEQUENCE</scope>
    <source>
        <strain evidence="7">DSM 17168</strain>
    </source>
</reference>
<dbReference type="EMBL" id="BPQQ01000004">
    <property type="protein sequence ID" value="GJD98594.1"/>
    <property type="molecule type" value="Genomic_DNA"/>
</dbReference>
<evidence type="ECO:0000256" key="1">
    <source>
        <dbReference type="ARBA" id="ARBA00022649"/>
    </source>
</evidence>
<reference evidence="7" key="1">
    <citation type="journal article" date="2021" name="Front. Microbiol.">
        <title>Comprehensive Comparative Genomics and Phenotyping of Methylobacterium Species.</title>
        <authorList>
            <person name="Alessa O."/>
            <person name="Ogura Y."/>
            <person name="Fujitani Y."/>
            <person name="Takami H."/>
            <person name="Hayashi T."/>
            <person name="Sahin N."/>
            <person name="Tani A."/>
        </authorList>
    </citation>
    <scope>NUCLEOTIDE SEQUENCE</scope>
    <source>
        <strain evidence="7">DSM 17168</strain>
    </source>
</reference>
<comment type="similarity">
    <text evidence="5">Belongs to the PINc/VapC protein family.</text>
</comment>
<comment type="caution">
    <text evidence="7">The sequence shown here is derived from an EMBL/GenBank/DDBJ whole genome shotgun (WGS) entry which is preliminary data.</text>
</comment>
<evidence type="ECO:0000313" key="7">
    <source>
        <dbReference type="EMBL" id="GJD98594.1"/>
    </source>
</evidence>
<comment type="function">
    <text evidence="5">Toxic component of a toxin-antitoxin (TA) system. An RNase.</text>
</comment>
<keyword evidence="1 5" id="KW-1277">Toxin-antitoxin system</keyword>
<gene>
    <name evidence="7" type="primary">vapC_1</name>
    <name evidence="5" type="synonym">vapC</name>
    <name evidence="7" type="ORF">GMJLKIPL_0505</name>
</gene>
<dbReference type="Pfam" id="PF01850">
    <property type="entry name" value="PIN"/>
    <property type="match status" value="1"/>
</dbReference>
<evidence type="ECO:0000259" key="6">
    <source>
        <dbReference type="Pfam" id="PF01850"/>
    </source>
</evidence>
<evidence type="ECO:0000256" key="4">
    <source>
        <dbReference type="ARBA" id="ARBA00022801"/>
    </source>
</evidence>
<keyword evidence="4 5" id="KW-0378">Hydrolase</keyword>
<protein>
    <recommendedName>
        <fullName evidence="5">Ribonuclease VapC</fullName>
        <shortName evidence="5">RNase VapC</shortName>
        <ecNumber evidence="5">3.1.-.-</ecNumber>
    </recommendedName>
    <alternativeName>
        <fullName evidence="5">Toxin VapC</fullName>
    </alternativeName>
</protein>
<accession>A0ABQ4S9P9</accession>
<dbReference type="EC" id="3.1.-.-" evidence="5"/>
<evidence type="ECO:0000313" key="8">
    <source>
        <dbReference type="Proteomes" id="UP001055153"/>
    </source>
</evidence>
<evidence type="ECO:0000256" key="3">
    <source>
        <dbReference type="ARBA" id="ARBA00022723"/>
    </source>
</evidence>